<dbReference type="Proteomes" id="UP000235584">
    <property type="component" value="Chromosome"/>
</dbReference>
<evidence type="ECO:0000256" key="7">
    <source>
        <dbReference type="ARBA" id="ARBA00023077"/>
    </source>
</evidence>
<keyword evidence="9 10" id="KW-0998">Cell outer membrane</keyword>
<dbReference type="InterPro" id="IPR000531">
    <property type="entry name" value="Beta-barrel_TonB"/>
</dbReference>
<evidence type="ECO:0000256" key="11">
    <source>
        <dbReference type="RuleBase" id="RU003357"/>
    </source>
</evidence>
<keyword evidence="15" id="KW-1185">Reference proteome</keyword>
<evidence type="ECO:0000256" key="12">
    <source>
        <dbReference type="SAM" id="MobiDB-lite"/>
    </source>
</evidence>
<feature type="region of interest" description="Disordered" evidence="12">
    <location>
        <begin position="194"/>
        <end position="214"/>
    </location>
</feature>
<keyword evidence="4 10" id="KW-0812">Transmembrane</keyword>
<dbReference type="KEGG" id="bsto:C0V70_01485"/>
<keyword evidence="3 10" id="KW-1134">Transmembrane beta strand</keyword>
<evidence type="ECO:0000256" key="4">
    <source>
        <dbReference type="ARBA" id="ARBA00022692"/>
    </source>
</evidence>
<name>A0A2K9NMP9_BACTC</name>
<dbReference type="EMBL" id="CP025704">
    <property type="protein sequence ID" value="AUN96796.1"/>
    <property type="molecule type" value="Genomic_DNA"/>
</dbReference>
<keyword evidence="6" id="KW-0406">Ion transport</keyword>
<evidence type="ECO:0000256" key="2">
    <source>
        <dbReference type="ARBA" id="ARBA00022448"/>
    </source>
</evidence>
<gene>
    <name evidence="14" type="ORF">C0V70_01485</name>
</gene>
<protein>
    <submittedName>
        <fullName evidence="14">Uncharacterized protein</fullName>
    </submittedName>
</protein>
<keyword evidence="7 11" id="KW-0798">TonB box</keyword>
<dbReference type="InterPro" id="IPR037066">
    <property type="entry name" value="Plug_dom_sf"/>
</dbReference>
<proteinExistence type="inferred from homology"/>
<comment type="similarity">
    <text evidence="10 11">Belongs to the TonB-dependent receptor family.</text>
</comment>
<dbReference type="InterPro" id="IPR039426">
    <property type="entry name" value="TonB-dep_rcpt-like"/>
</dbReference>
<dbReference type="InterPro" id="IPR036942">
    <property type="entry name" value="Beta-barrel_TonB_sf"/>
</dbReference>
<sequence length="603" mass="66955">MLGKITHASLIAFLASHTVFANDDIIVTADRIKSTLEKSPSDIKVFEQDEIKKSSSMIELLSRESDLTLSQSGPMGGNISLFLRGTESYHVLVVIDGIVMNDPSNPTRQFDLGRLSLNNIERVEILKGSQGLLYGSNAIGGVVVITTKKGSENLSGSGFVDYGTFGTLNAGVNAQKKFNKTSVSFGADHLNTEGFSAANDSRNPNAEKDGEKRTTLNAGVSQEIAKGEFNLNYRYVNDKVDLDKGGGAGEDDPNDSQFTEQKFMKAGYTQNWSSGETTLNLTRSEHHRTLNVRSDSNHPTASSTTSKGEINGVAINHTQYFNDFFTQNYNFDYQHEEDQKKNSNENFSFFLYNRFEFGPAVVNAGARLDSNQSFGEHVTYKIALMHFFSAFNLKMAYSTGFRAPSLNQLHAPIYGNKNLTPEESQTAEIGVEVPVTENGKYTGTLFYTDIKDRLSYAPVTFINQNRGRARIIGVENVFNAKLMEGLNSNTSVTWLSARDMTAKKKLARRPNINVKTSVDFAPSNKELVSIEGDFTGKRNDVDNLGNTVHMPSFLIFNLRYEREFRANTSIYLKVKNLLDRDYEEVYGYGTGGRIASVGLRYVF</sequence>
<evidence type="ECO:0000256" key="1">
    <source>
        <dbReference type="ARBA" id="ARBA00004571"/>
    </source>
</evidence>
<evidence type="ECO:0000256" key="9">
    <source>
        <dbReference type="ARBA" id="ARBA00023237"/>
    </source>
</evidence>
<accession>A0A2K9NMP9</accession>
<dbReference type="Pfam" id="PF00593">
    <property type="entry name" value="TonB_dep_Rec_b-barrel"/>
    <property type="match status" value="1"/>
</dbReference>
<evidence type="ECO:0000256" key="8">
    <source>
        <dbReference type="ARBA" id="ARBA00023136"/>
    </source>
</evidence>
<feature type="chain" id="PRO_5043456070" evidence="13">
    <location>
        <begin position="22"/>
        <end position="603"/>
    </location>
</feature>
<organism evidence="14 15">
    <name type="scientific">Bacteriovorax stolpii</name>
    <name type="common">Bdellovibrio stolpii</name>
    <dbReference type="NCBI Taxonomy" id="960"/>
    <lineage>
        <taxon>Bacteria</taxon>
        <taxon>Pseudomonadati</taxon>
        <taxon>Bdellovibrionota</taxon>
        <taxon>Bacteriovoracia</taxon>
        <taxon>Bacteriovoracales</taxon>
        <taxon>Bacteriovoracaceae</taxon>
        <taxon>Bacteriovorax</taxon>
    </lineage>
</organism>
<evidence type="ECO:0000256" key="13">
    <source>
        <dbReference type="SAM" id="SignalP"/>
    </source>
</evidence>
<reference evidence="14 15" key="1">
    <citation type="submission" date="2018-01" db="EMBL/GenBank/DDBJ databases">
        <title>Complete genome sequence of Bacteriovorax stolpii DSM12778.</title>
        <authorList>
            <person name="Tang B."/>
            <person name="Chang J."/>
        </authorList>
    </citation>
    <scope>NUCLEOTIDE SEQUENCE [LARGE SCALE GENOMIC DNA]</scope>
    <source>
        <strain evidence="14 15">DSM 12778</strain>
    </source>
</reference>
<dbReference type="PANTHER" id="PTHR30069">
    <property type="entry name" value="TONB-DEPENDENT OUTER MEMBRANE RECEPTOR"/>
    <property type="match status" value="1"/>
</dbReference>
<dbReference type="RefSeq" id="WP_102242091.1">
    <property type="nucleotide sequence ID" value="NZ_CP025704.1"/>
</dbReference>
<dbReference type="PROSITE" id="PS01156">
    <property type="entry name" value="TONB_DEPENDENT_REC_2"/>
    <property type="match status" value="1"/>
</dbReference>
<dbReference type="SUPFAM" id="SSF56935">
    <property type="entry name" value="Porins"/>
    <property type="match status" value="1"/>
</dbReference>
<evidence type="ECO:0000256" key="10">
    <source>
        <dbReference type="PROSITE-ProRule" id="PRU01360"/>
    </source>
</evidence>
<comment type="subcellular location">
    <subcellularLocation>
        <location evidence="1 10">Cell outer membrane</location>
        <topology evidence="1 10">Multi-pass membrane protein</topology>
    </subcellularLocation>
</comment>
<feature type="region of interest" description="Disordered" evidence="12">
    <location>
        <begin position="289"/>
        <end position="309"/>
    </location>
</feature>
<evidence type="ECO:0000256" key="5">
    <source>
        <dbReference type="ARBA" id="ARBA00022729"/>
    </source>
</evidence>
<dbReference type="GO" id="GO:0015889">
    <property type="term" value="P:cobalamin transport"/>
    <property type="evidence" value="ECO:0007669"/>
    <property type="project" value="TreeGrafter"/>
</dbReference>
<evidence type="ECO:0000256" key="6">
    <source>
        <dbReference type="ARBA" id="ARBA00023065"/>
    </source>
</evidence>
<dbReference type="PANTHER" id="PTHR30069:SF53">
    <property type="entry name" value="COLICIN I RECEPTOR-RELATED"/>
    <property type="match status" value="1"/>
</dbReference>
<keyword evidence="5 13" id="KW-0732">Signal</keyword>
<keyword evidence="8 10" id="KW-0472">Membrane</keyword>
<dbReference type="AlphaFoldDB" id="A0A2K9NMP9"/>
<dbReference type="PROSITE" id="PS52016">
    <property type="entry name" value="TONB_DEPENDENT_REC_3"/>
    <property type="match status" value="1"/>
</dbReference>
<evidence type="ECO:0000256" key="3">
    <source>
        <dbReference type="ARBA" id="ARBA00022452"/>
    </source>
</evidence>
<dbReference type="InterPro" id="IPR010917">
    <property type="entry name" value="TonB_rcpt_CS"/>
</dbReference>
<evidence type="ECO:0000313" key="14">
    <source>
        <dbReference type="EMBL" id="AUN96796.1"/>
    </source>
</evidence>
<feature type="signal peptide" evidence="13">
    <location>
        <begin position="1"/>
        <end position="21"/>
    </location>
</feature>
<dbReference type="OrthoDB" id="9760333at2"/>
<evidence type="ECO:0000313" key="15">
    <source>
        <dbReference type="Proteomes" id="UP000235584"/>
    </source>
</evidence>
<dbReference type="CDD" id="cd01347">
    <property type="entry name" value="ligand_gated_channel"/>
    <property type="match status" value="1"/>
</dbReference>
<feature type="compositionally biased region" description="Polar residues" evidence="12">
    <location>
        <begin position="291"/>
        <end position="308"/>
    </location>
</feature>
<dbReference type="GO" id="GO:0006811">
    <property type="term" value="P:monoatomic ion transport"/>
    <property type="evidence" value="ECO:0007669"/>
    <property type="project" value="UniProtKB-KW"/>
</dbReference>
<dbReference type="Gene3D" id="2.170.130.10">
    <property type="entry name" value="TonB-dependent receptor, plug domain"/>
    <property type="match status" value="1"/>
</dbReference>
<feature type="compositionally biased region" description="Basic and acidic residues" evidence="12">
    <location>
        <begin position="205"/>
        <end position="214"/>
    </location>
</feature>
<keyword evidence="2 10" id="KW-0813">Transport</keyword>
<dbReference type="InterPro" id="IPR012910">
    <property type="entry name" value="Plug_dom"/>
</dbReference>
<dbReference type="Pfam" id="PF07715">
    <property type="entry name" value="Plug"/>
    <property type="match status" value="1"/>
</dbReference>
<dbReference type="Gene3D" id="2.40.170.20">
    <property type="entry name" value="TonB-dependent receptor, beta-barrel domain"/>
    <property type="match status" value="1"/>
</dbReference>
<dbReference type="GO" id="GO:0009279">
    <property type="term" value="C:cell outer membrane"/>
    <property type="evidence" value="ECO:0007669"/>
    <property type="project" value="UniProtKB-SubCell"/>
</dbReference>